<accession>A0A420DKI3</accession>
<dbReference type="AlphaFoldDB" id="A0A420DKI3"/>
<sequence>MTLLLLAVAPIFIIIVYVYLKDKHEKEPKSFLFKNFLLGAIVSIIVTTLIYVLIDLVLPLNDKTSVLQQFIKAFFLVGLTEEFSKYIMVRYYAQPNKEFNEPYDGIMYAVMVSMGFAATENIMYVLDGGAQTALVRAFTAVPAHATFGIIMGYFMGKAKFSNNRIKLNLLGLFFATLFHGAYDFFLFIEFIPGVWIGAFVSLIIGIILSRKAIKKHQNNSKFKIDL</sequence>
<dbReference type="PANTHER" id="PTHR36844:SF1">
    <property type="entry name" value="PROTEASE PRSW"/>
    <property type="match status" value="1"/>
</dbReference>
<keyword evidence="7" id="KW-0378">Hydrolase</keyword>
<feature type="transmembrane region" description="Helical" evidence="10">
    <location>
        <begin position="32"/>
        <end position="54"/>
    </location>
</feature>
<comment type="subcellular location">
    <subcellularLocation>
        <location evidence="1">Cell membrane</location>
        <topology evidence="1">Multi-pass membrane protein</topology>
    </subcellularLocation>
</comment>
<evidence type="ECO:0000256" key="2">
    <source>
        <dbReference type="ARBA" id="ARBA00009165"/>
    </source>
</evidence>
<keyword evidence="5" id="KW-0645">Protease</keyword>
<evidence type="ECO:0000256" key="9">
    <source>
        <dbReference type="ARBA" id="ARBA00023136"/>
    </source>
</evidence>
<feature type="transmembrane region" description="Helical" evidence="10">
    <location>
        <begin position="132"/>
        <end position="155"/>
    </location>
</feature>
<evidence type="ECO:0000313" key="11">
    <source>
        <dbReference type="EMBL" id="RKE94766.1"/>
    </source>
</evidence>
<dbReference type="GO" id="GO:0008233">
    <property type="term" value="F:peptidase activity"/>
    <property type="evidence" value="ECO:0007669"/>
    <property type="project" value="UniProtKB-KW"/>
</dbReference>
<evidence type="ECO:0000256" key="7">
    <source>
        <dbReference type="ARBA" id="ARBA00022801"/>
    </source>
</evidence>
<dbReference type="PANTHER" id="PTHR36844">
    <property type="entry name" value="PROTEASE PRSW"/>
    <property type="match status" value="1"/>
</dbReference>
<evidence type="ECO:0000256" key="8">
    <source>
        <dbReference type="ARBA" id="ARBA00022989"/>
    </source>
</evidence>
<feature type="transmembrane region" description="Helical" evidence="10">
    <location>
        <begin position="5"/>
        <end position="20"/>
    </location>
</feature>
<gene>
    <name evidence="11" type="ORF">BXY80_1778</name>
</gene>
<comment type="similarity">
    <text evidence="2">Belongs to the protease PrsW family.</text>
</comment>
<dbReference type="InterPro" id="IPR023596">
    <property type="entry name" value="Peptidase_PrsW_arch/bac"/>
</dbReference>
<organism evidence="11 12">
    <name type="scientific">Ichthyenterobacterium magnum</name>
    <dbReference type="NCBI Taxonomy" id="1230530"/>
    <lineage>
        <taxon>Bacteria</taxon>
        <taxon>Pseudomonadati</taxon>
        <taxon>Bacteroidota</taxon>
        <taxon>Flavobacteriia</taxon>
        <taxon>Flavobacteriales</taxon>
        <taxon>Flavobacteriaceae</taxon>
        <taxon>Ichthyenterobacterium</taxon>
    </lineage>
</organism>
<dbReference type="OrthoDB" id="5504276at2"/>
<evidence type="ECO:0000256" key="1">
    <source>
        <dbReference type="ARBA" id="ARBA00004651"/>
    </source>
</evidence>
<dbReference type="InterPro" id="IPR026898">
    <property type="entry name" value="PrsW"/>
</dbReference>
<dbReference type="GO" id="GO:0006508">
    <property type="term" value="P:proteolysis"/>
    <property type="evidence" value="ECO:0007669"/>
    <property type="project" value="UniProtKB-KW"/>
</dbReference>
<dbReference type="Pfam" id="PF13367">
    <property type="entry name" value="PrsW-protease"/>
    <property type="match status" value="1"/>
</dbReference>
<dbReference type="PIRSF" id="PIRSF016933">
    <property type="entry name" value="PrsW"/>
    <property type="match status" value="1"/>
</dbReference>
<proteinExistence type="inferred from homology"/>
<keyword evidence="4" id="KW-1003">Cell membrane</keyword>
<keyword evidence="9 10" id="KW-0472">Membrane</keyword>
<protein>
    <recommendedName>
        <fullName evidence="3">Protease PrsW</fullName>
    </recommendedName>
</protein>
<reference evidence="11 12" key="1">
    <citation type="submission" date="2018-09" db="EMBL/GenBank/DDBJ databases">
        <title>Genomic Encyclopedia of Archaeal and Bacterial Type Strains, Phase II (KMG-II): from individual species to whole genera.</title>
        <authorList>
            <person name="Goeker M."/>
        </authorList>
    </citation>
    <scope>NUCLEOTIDE SEQUENCE [LARGE SCALE GENOMIC DNA]</scope>
    <source>
        <strain evidence="11 12">DSM 26283</strain>
    </source>
</reference>
<feature type="transmembrane region" description="Helical" evidence="10">
    <location>
        <begin position="194"/>
        <end position="213"/>
    </location>
</feature>
<keyword evidence="6 10" id="KW-0812">Transmembrane</keyword>
<dbReference type="GO" id="GO:0005886">
    <property type="term" value="C:plasma membrane"/>
    <property type="evidence" value="ECO:0007669"/>
    <property type="project" value="UniProtKB-SubCell"/>
</dbReference>
<dbReference type="Proteomes" id="UP000284892">
    <property type="component" value="Unassembled WGS sequence"/>
</dbReference>
<name>A0A420DKI3_9FLAO</name>
<evidence type="ECO:0000256" key="5">
    <source>
        <dbReference type="ARBA" id="ARBA00022670"/>
    </source>
</evidence>
<dbReference type="EMBL" id="RAQJ01000003">
    <property type="protein sequence ID" value="RKE94766.1"/>
    <property type="molecule type" value="Genomic_DNA"/>
</dbReference>
<keyword evidence="12" id="KW-1185">Reference proteome</keyword>
<evidence type="ECO:0000313" key="12">
    <source>
        <dbReference type="Proteomes" id="UP000284892"/>
    </source>
</evidence>
<keyword evidence="8 10" id="KW-1133">Transmembrane helix</keyword>
<evidence type="ECO:0000256" key="6">
    <source>
        <dbReference type="ARBA" id="ARBA00022692"/>
    </source>
</evidence>
<dbReference type="RefSeq" id="WP_120201077.1">
    <property type="nucleotide sequence ID" value="NZ_RAQJ01000003.1"/>
</dbReference>
<evidence type="ECO:0000256" key="10">
    <source>
        <dbReference type="SAM" id="Phobius"/>
    </source>
</evidence>
<evidence type="ECO:0000256" key="4">
    <source>
        <dbReference type="ARBA" id="ARBA00022475"/>
    </source>
</evidence>
<comment type="caution">
    <text evidence="11">The sequence shown here is derived from an EMBL/GenBank/DDBJ whole genome shotgun (WGS) entry which is preliminary data.</text>
</comment>
<evidence type="ECO:0000256" key="3">
    <source>
        <dbReference type="ARBA" id="ARBA00018997"/>
    </source>
</evidence>
<feature type="transmembrane region" description="Helical" evidence="10">
    <location>
        <begin position="105"/>
        <end position="126"/>
    </location>
</feature>